<evidence type="ECO:0000259" key="8">
    <source>
        <dbReference type="Pfam" id="PF00582"/>
    </source>
</evidence>
<evidence type="ECO:0000256" key="5">
    <source>
        <dbReference type="ARBA" id="ARBA00023136"/>
    </source>
</evidence>
<evidence type="ECO:0000313" key="9">
    <source>
        <dbReference type="EMBL" id="MCL9815206.1"/>
    </source>
</evidence>
<keyword evidence="2" id="KW-1003">Cell membrane</keyword>
<dbReference type="EMBL" id="JAKRVY010000015">
    <property type="protein sequence ID" value="MCL9815206.1"/>
    <property type="molecule type" value="Genomic_DNA"/>
</dbReference>
<dbReference type="PANTHER" id="PTHR42770">
    <property type="entry name" value="AMINO ACID TRANSPORTER-RELATED"/>
    <property type="match status" value="1"/>
</dbReference>
<feature type="transmembrane region" description="Helical" evidence="7">
    <location>
        <begin position="337"/>
        <end position="355"/>
    </location>
</feature>
<feature type="transmembrane region" description="Helical" evidence="7">
    <location>
        <begin position="430"/>
        <end position="452"/>
    </location>
</feature>
<feature type="transmembrane region" description="Helical" evidence="7">
    <location>
        <begin position="119"/>
        <end position="139"/>
    </location>
</feature>
<dbReference type="GO" id="GO:0022857">
    <property type="term" value="F:transmembrane transporter activity"/>
    <property type="evidence" value="ECO:0007669"/>
    <property type="project" value="InterPro"/>
</dbReference>
<feature type="transmembrane region" description="Helical" evidence="7">
    <location>
        <begin position="401"/>
        <end position="418"/>
    </location>
</feature>
<dbReference type="GO" id="GO:0005886">
    <property type="term" value="C:plasma membrane"/>
    <property type="evidence" value="ECO:0007669"/>
    <property type="project" value="UniProtKB-SubCell"/>
</dbReference>
<dbReference type="CDD" id="cd00293">
    <property type="entry name" value="USP-like"/>
    <property type="match status" value="2"/>
</dbReference>
<feature type="transmembrane region" description="Helical" evidence="7">
    <location>
        <begin position="221"/>
        <end position="245"/>
    </location>
</feature>
<evidence type="ECO:0000256" key="7">
    <source>
        <dbReference type="SAM" id="Phobius"/>
    </source>
</evidence>
<dbReference type="Proteomes" id="UP001202674">
    <property type="component" value="Unassembled WGS sequence"/>
</dbReference>
<proteinExistence type="predicted"/>
<dbReference type="Gene3D" id="3.40.50.620">
    <property type="entry name" value="HUPs"/>
    <property type="match status" value="2"/>
</dbReference>
<dbReference type="InterPro" id="IPR006016">
    <property type="entry name" value="UspA"/>
</dbReference>
<protein>
    <submittedName>
        <fullName evidence="9">Amino acid permease</fullName>
    </submittedName>
</protein>
<keyword evidence="5 7" id="KW-0472">Membrane</keyword>
<feature type="region of interest" description="Disordered" evidence="6">
    <location>
        <begin position="657"/>
        <end position="686"/>
    </location>
</feature>
<sequence length="783" mass="82556">MSEQELARDLGFLEAYTLGLGTMIGAGIFVLPGIVAEAAGPASMVSFTIGGVVALLAALSLSELATGMPKAGGSYYYINHALGSFFGTIVGWGMWAGLMFATAFYMLGFGQYLLDQPSTAIGVVAAALVMAALLTLLNYRGVKETGSFQNIIVISLVGLILVFIAVGLPQVDPDLLQPFTAGQGWPAVGVTAGTVFVTFIGFEVIATSAEEIKQPGRNLPLAMVAAVVTPTLLYVLVMLVSTGVLPVPELAASDVPVADVARATAGALGAVTIGGFTIQFSVIGGGIMIIGAVLATISSANASILSAARVNFAMGRDKILADWLNQIHSKYRTPYRAILATGGVILALIASPLPIDTLADVAAFMFLVTYALVHIAVVVLRRAEPENYDPDFRIPSWGYPAIPIVGFFGCVVVLVQMGDTPLVTVSGVTLLSVVQAIGIGIILLSIGWWAYYARQKAISTTLVGEAVAPTKEAVSENEVYRVVVPIANPTTEQTLIRYAAASAYSHEGPTELIAVNVIEVPPQMSPEQIELEEERVNIQQDLLENAKETAETLDIPLRTRAIVGRNAGSALLSVIKEENADHVLMGWGGSSRRRDAIFGTTLDPVIERAPCEVTLVTNPRPSPGRIVALAGGGPNAPVAARRAGELTRTFENASLTLLNVQSPADNDSPTEDDLDERESPTSKGEAAISEVAVKAELEETEYDSQVIVSETVRETLIESVGKYDTVSVGATGQSFVAQTLYGSIPQTIVEESDGTVLISRDADRSPRTLREALGENLRSILEG</sequence>
<name>A0AAE3FU23_9EURY</name>
<feature type="transmembrane region" description="Helical" evidence="7">
    <location>
        <begin position="12"/>
        <end position="36"/>
    </location>
</feature>
<evidence type="ECO:0000256" key="4">
    <source>
        <dbReference type="ARBA" id="ARBA00022989"/>
    </source>
</evidence>
<dbReference type="AlphaFoldDB" id="A0AAE3FU23"/>
<keyword evidence="3 7" id="KW-0812">Transmembrane</keyword>
<keyword evidence="4 7" id="KW-1133">Transmembrane helix</keyword>
<gene>
    <name evidence="9" type="ORF">AArcSt11_16245</name>
</gene>
<evidence type="ECO:0000256" key="1">
    <source>
        <dbReference type="ARBA" id="ARBA00004651"/>
    </source>
</evidence>
<dbReference type="RefSeq" id="WP_250598655.1">
    <property type="nucleotide sequence ID" value="NZ_JAKRVY010000015.1"/>
</dbReference>
<feature type="transmembrane region" description="Helical" evidence="7">
    <location>
        <begin position="82"/>
        <end position="107"/>
    </location>
</feature>
<evidence type="ECO:0000256" key="2">
    <source>
        <dbReference type="ARBA" id="ARBA00022475"/>
    </source>
</evidence>
<dbReference type="InterPro" id="IPR050367">
    <property type="entry name" value="APC_superfamily"/>
</dbReference>
<keyword evidence="10" id="KW-1185">Reference proteome</keyword>
<feature type="domain" description="UspA" evidence="8">
    <location>
        <begin position="625"/>
        <end position="759"/>
    </location>
</feature>
<dbReference type="Pfam" id="PF13520">
    <property type="entry name" value="AA_permease_2"/>
    <property type="match status" value="1"/>
</dbReference>
<dbReference type="Gene3D" id="1.20.1740.10">
    <property type="entry name" value="Amino acid/polyamine transporter I"/>
    <property type="match status" value="1"/>
</dbReference>
<feature type="transmembrane region" description="Helical" evidence="7">
    <location>
        <begin position="188"/>
        <end position="209"/>
    </location>
</feature>
<dbReference type="SUPFAM" id="SSF52402">
    <property type="entry name" value="Adenine nucleotide alpha hydrolases-like"/>
    <property type="match status" value="2"/>
</dbReference>
<comment type="subcellular location">
    <subcellularLocation>
        <location evidence="1">Cell membrane</location>
        <topology evidence="1">Multi-pass membrane protein</topology>
    </subcellularLocation>
</comment>
<evidence type="ECO:0000256" key="3">
    <source>
        <dbReference type="ARBA" id="ARBA00022692"/>
    </source>
</evidence>
<feature type="compositionally biased region" description="Polar residues" evidence="6">
    <location>
        <begin position="657"/>
        <end position="667"/>
    </location>
</feature>
<feature type="transmembrane region" description="Helical" evidence="7">
    <location>
        <begin position="42"/>
        <end position="61"/>
    </location>
</feature>
<dbReference type="InterPro" id="IPR014729">
    <property type="entry name" value="Rossmann-like_a/b/a_fold"/>
</dbReference>
<feature type="transmembrane region" description="Helical" evidence="7">
    <location>
        <begin position="151"/>
        <end position="168"/>
    </location>
</feature>
<dbReference type="PANTHER" id="PTHR42770:SF11">
    <property type="entry name" value="INNER MEMBRANE TRANSPORT PROTEIN YBAT"/>
    <property type="match status" value="1"/>
</dbReference>
<reference evidence="9 10" key="1">
    <citation type="journal article" date="2022" name="Syst. Appl. Microbiol.">
        <title>Natronocalculus amylovorans gen. nov., sp. nov., and Natranaeroarchaeum aerophilus sp. nov., dominant culturable amylolytic natronoarchaea from hypersaline soda lakes in southwestern Siberia.</title>
        <authorList>
            <person name="Sorokin D.Y."/>
            <person name="Elcheninov A.G."/>
            <person name="Khizhniak T.V."/>
            <person name="Koenen M."/>
            <person name="Bale N.J."/>
            <person name="Damste J.S.S."/>
            <person name="Kublanov I.V."/>
        </authorList>
    </citation>
    <scope>NUCLEOTIDE SEQUENCE [LARGE SCALE GENOMIC DNA]</scope>
    <source>
        <strain evidence="9 10">AArc-St1-1</strain>
    </source>
</reference>
<organism evidence="9 10">
    <name type="scientific">Natranaeroarchaeum aerophilus</name>
    <dbReference type="NCBI Taxonomy" id="2917711"/>
    <lineage>
        <taxon>Archaea</taxon>
        <taxon>Methanobacteriati</taxon>
        <taxon>Methanobacteriota</taxon>
        <taxon>Stenosarchaea group</taxon>
        <taxon>Halobacteria</taxon>
        <taxon>Halobacteriales</taxon>
        <taxon>Natronoarchaeaceae</taxon>
        <taxon>Natranaeroarchaeum</taxon>
    </lineage>
</organism>
<evidence type="ECO:0000256" key="6">
    <source>
        <dbReference type="SAM" id="MobiDB-lite"/>
    </source>
</evidence>
<feature type="transmembrane region" description="Helical" evidence="7">
    <location>
        <begin position="361"/>
        <end position="380"/>
    </location>
</feature>
<accession>A0AAE3FU23</accession>
<dbReference type="InterPro" id="IPR002293">
    <property type="entry name" value="AA/rel_permease1"/>
</dbReference>
<feature type="domain" description="UspA" evidence="8">
    <location>
        <begin position="481"/>
        <end position="616"/>
    </location>
</feature>
<evidence type="ECO:0000313" key="10">
    <source>
        <dbReference type="Proteomes" id="UP001202674"/>
    </source>
</evidence>
<dbReference type="Pfam" id="PF00582">
    <property type="entry name" value="Usp"/>
    <property type="match status" value="2"/>
</dbReference>
<feature type="transmembrane region" description="Helical" evidence="7">
    <location>
        <begin position="265"/>
        <end position="295"/>
    </location>
</feature>
<comment type="caution">
    <text evidence="9">The sequence shown here is derived from an EMBL/GenBank/DDBJ whole genome shotgun (WGS) entry which is preliminary data.</text>
</comment>